<dbReference type="Gene3D" id="3.60.15.10">
    <property type="entry name" value="Ribonuclease Z/Hydroxyacylglutathione hydrolase-like"/>
    <property type="match status" value="1"/>
</dbReference>
<dbReference type="InterPro" id="IPR052159">
    <property type="entry name" value="Competence_DNA_uptake"/>
</dbReference>
<dbReference type="Pfam" id="PF03772">
    <property type="entry name" value="Competence"/>
    <property type="match status" value="1"/>
</dbReference>
<dbReference type="InterPro" id="IPR035681">
    <property type="entry name" value="ComA-like_MBL"/>
</dbReference>
<keyword evidence="4 6" id="KW-1133">Transmembrane helix</keyword>
<dbReference type="EMBL" id="MNYY01000092">
    <property type="protein sequence ID" value="OIP70070.1"/>
    <property type="molecule type" value="Genomic_DNA"/>
</dbReference>
<accession>A0A2M7K6V0</accession>
<keyword evidence="2" id="KW-1003">Cell membrane</keyword>
<dbReference type="Proteomes" id="UP000228560">
    <property type="component" value="Unassembled WGS sequence"/>
</dbReference>
<feature type="transmembrane region" description="Helical" evidence="6">
    <location>
        <begin position="516"/>
        <end position="536"/>
    </location>
</feature>
<dbReference type="Proteomes" id="UP000182763">
    <property type="component" value="Unassembled WGS sequence"/>
</dbReference>
<evidence type="ECO:0000256" key="4">
    <source>
        <dbReference type="ARBA" id="ARBA00022989"/>
    </source>
</evidence>
<dbReference type="CDD" id="cd07731">
    <property type="entry name" value="ComA-like_MBL-fold"/>
    <property type="match status" value="1"/>
</dbReference>
<evidence type="ECO:0000313" key="9">
    <source>
        <dbReference type="EMBL" id="PIX33859.1"/>
    </source>
</evidence>
<evidence type="ECO:0000313" key="13">
    <source>
        <dbReference type="Proteomes" id="UP000231493"/>
    </source>
</evidence>
<evidence type="ECO:0000256" key="3">
    <source>
        <dbReference type="ARBA" id="ARBA00022692"/>
    </source>
</evidence>
<dbReference type="EMBL" id="PFTV01000002">
    <property type="protein sequence ID" value="PJB58202.1"/>
    <property type="molecule type" value="Genomic_DNA"/>
</dbReference>
<dbReference type="InterPro" id="IPR001279">
    <property type="entry name" value="Metallo-B-lactamas"/>
</dbReference>
<keyword evidence="5 6" id="KW-0472">Membrane</keyword>
<proteinExistence type="predicted"/>
<feature type="transmembrane region" description="Helical" evidence="6">
    <location>
        <begin position="42"/>
        <end position="59"/>
    </location>
</feature>
<feature type="transmembrane region" description="Helical" evidence="6">
    <location>
        <begin position="449"/>
        <end position="472"/>
    </location>
</feature>
<evidence type="ECO:0000256" key="2">
    <source>
        <dbReference type="ARBA" id="ARBA00022475"/>
    </source>
</evidence>
<accession>A0A2M8CGI9</accession>
<dbReference type="SUPFAM" id="SSF56281">
    <property type="entry name" value="Metallo-hydrolase/oxidoreductase"/>
    <property type="match status" value="1"/>
</dbReference>
<dbReference type="AlphaFoldDB" id="A0A1J5GQF1"/>
<evidence type="ECO:0000313" key="11">
    <source>
        <dbReference type="Proteomes" id="UP000182763"/>
    </source>
</evidence>
<dbReference type="GO" id="GO:0005886">
    <property type="term" value="C:plasma membrane"/>
    <property type="evidence" value="ECO:0007669"/>
    <property type="project" value="UniProtKB-SubCell"/>
</dbReference>
<dbReference type="InterPro" id="IPR036866">
    <property type="entry name" value="RibonucZ/Hydroxyglut_hydro"/>
</dbReference>
<feature type="transmembrane region" description="Helical" evidence="6">
    <location>
        <begin position="416"/>
        <end position="442"/>
    </location>
</feature>
<dbReference type="SMART" id="SM00849">
    <property type="entry name" value="Lactamase_B"/>
    <property type="match status" value="1"/>
</dbReference>
<feature type="transmembrane region" description="Helical" evidence="6">
    <location>
        <begin position="391"/>
        <end position="410"/>
    </location>
</feature>
<dbReference type="GO" id="GO:0030420">
    <property type="term" value="P:establishment of competence for transformation"/>
    <property type="evidence" value="ECO:0007669"/>
    <property type="project" value="InterPro"/>
</dbReference>
<dbReference type="PANTHER" id="PTHR30619">
    <property type="entry name" value="DNA INTERNALIZATION/COMPETENCE PROTEIN COMEC/REC2"/>
    <property type="match status" value="1"/>
</dbReference>
<feature type="transmembrane region" description="Helical" evidence="6">
    <location>
        <begin position="361"/>
        <end position="379"/>
    </location>
</feature>
<accession>A0A1J5GQF1</accession>
<feature type="transmembrane region" description="Helical" evidence="6">
    <location>
        <begin position="338"/>
        <end position="355"/>
    </location>
</feature>
<dbReference type="Proteomes" id="UP000231493">
    <property type="component" value="Unassembled WGS sequence"/>
</dbReference>
<gene>
    <name evidence="8" type="ORF">AUK42_04610</name>
    <name evidence="10" type="ORF">CO097_00030</name>
    <name evidence="9" type="ORF">COZ58_05830</name>
</gene>
<evidence type="ECO:0000256" key="5">
    <source>
        <dbReference type="ARBA" id="ARBA00023136"/>
    </source>
</evidence>
<feature type="transmembrane region" description="Helical" evidence="6">
    <location>
        <begin position="20"/>
        <end position="36"/>
    </location>
</feature>
<comment type="caution">
    <text evidence="8">The sequence shown here is derived from an EMBL/GenBank/DDBJ whole genome shotgun (WGS) entry which is preliminary data.</text>
</comment>
<evidence type="ECO:0000256" key="1">
    <source>
        <dbReference type="ARBA" id="ARBA00004651"/>
    </source>
</evidence>
<dbReference type="Pfam" id="PF00753">
    <property type="entry name" value="Lactamase_B"/>
    <property type="match status" value="1"/>
</dbReference>
<reference evidence="9" key="3">
    <citation type="submission" date="2017-09" db="EMBL/GenBank/DDBJ databases">
        <title>Depth-based differentiation of microbial function through sediment-hosted aquifers and enrichment of novel symbionts in the deep terrestrial subsurface.</title>
        <authorList>
            <person name="Probst A.J."/>
            <person name="Ladd B."/>
            <person name="Jarett J.K."/>
            <person name="Geller-Mcgrath D.E."/>
            <person name="Sieber C.M.K."/>
            <person name="Emerson J.B."/>
            <person name="Anantharaman K."/>
            <person name="Thomas B.C."/>
            <person name="Malmstrom R."/>
            <person name="Stieglmeier M."/>
            <person name="Klingl A."/>
            <person name="Woyke T."/>
            <person name="Ryan C.M."/>
            <person name="Banfield J.F."/>
        </authorList>
    </citation>
    <scope>NUCLEOTIDE SEQUENCE</scope>
    <source>
        <strain evidence="9">CG_4_8_14_3_um_filter_34_18</strain>
    </source>
</reference>
<comment type="subcellular location">
    <subcellularLocation>
        <location evidence="1">Cell membrane</location>
        <topology evidence="1">Multi-pass membrane protein</topology>
    </subcellularLocation>
</comment>
<feature type="transmembrane region" description="Helical" evidence="6">
    <location>
        <begin position="293"/>
        <end position="308"/>
    </location>
</feature>
<name>A0A1J5GQF1_9BACT</name>
<dbReference type="Pfam" id="PF13567">
    <property type="entry name" value="DUF4131"/>
    <property type="match status" value="1"/>
</dbReference>
<dbReference type="InterPro" id="IPR004797">
    <property type="entry name" value="Competence_ComEC/Rec2"/>
</dbReference>
<evidence type="ECO:0000259" key="7">
    <source>
        <dbReference type="SMART" id="SM00849"/>
    </source>
</evidence>
<feature type="transmembrane region" description="Helical" evidence="6">
    <location>
        <begin position="262"/>
        <end position="286"/>
    </location>
</feature>
<evidence type="ECO:0000313" key="10">
    <source>
        <dbReference type="EMBL" id="PJB58202.1"/>
    </source>
</evidence>
<dbReference type="NCBIfam" id="TIGR00361">
    <property type="entry name" value="ComEC_Rec2"/>
    <property type="match status" value="1"/>
</dbReference>
<dbReference type="InterPro" id="IPR025405">
    <property type="entry name" value="DUF4131"/>
</dbReference>
<feature type="transmembrane region" description="Helical" evidence="6">
    <location>
        <begin position="484"/>
        <end position="504"/>
    </location>
</feature>
<reference evidence="12 13" key="2">
    <citation type="submission" date="2017-09" db="EMBL/GenBank/DDBJ databases">
        <title>Depth-based differentiation of microbial function through sediment-hosted aquifers and enrichment of novel symbionts in the deep terrestrial subsurface.</title>
        <authorList>
            <person name="Probst A.J."/>
            <person name="Ladd B."/>
            <person name="Jarett J.K."/>
            <person name="Geller-Mcgrath D.E."/>
            <person name="Sieber C.M."/>
            <person name="Emerson J.B."/>
            <person name="Anantharaman K."/>
            <person name="Thomas B.C."/>
            <person name="Malmstrom R."/>
            <person name="Stieglmeier M."/>
            <person name="Klingl A."/>
            <person name="Woyke T."/>
            <person name="Ryan C.M."/>
            <person name="Banfield J.F."/>
        </authorList>
    </citation>
    <scope>NUCLEOTIDE SEQUENCE [LARGE SCALE GENOMIC DNA]</scope>
    <source>
        <strain evidence="10">CG_4_9_14_3_um_filter_33_16</strain>
    </source>
</reference>
<feature type="transmembrane region" description="Helical" evidence="6">
    <location>
        <begin position="66"/>
        <end position="83"/>
    </location>
</feature>
<sequence>MCPIKNMFSDNKYNTVKPLPLILSLYILGIICGKFINFNSIFSFIMIILLILISVISFIKQWKITTALLFITIFLIGMVNYNLNSKPIGTNHVANFIEDKRITIIGTVLDKNYYYDQEKISLKVKVKEIEQEDHNIRTKGLILVNTYLGNCPYEYGDILKIKGKLEKPIGRKNFGEFDYELYLARERIFAFLNIWAEKDIQKIGEENSNFFTYFSLLIRNKIKKIIEQTLQKPYNYLLLGMMLGEKGLIPPEIKEIFAEAGIMHILAVSGLHVGIIAAALFFLLNFLKLPKKLKFTILILFLIIYASITGYQPSVLRATIMFALLIGGKLINRNRNLFLSLFFAAFLILLLNPLVLYDAGFLLSFIVTFFLIYLSPLLQEQFSKVLVWIKDPLSISIASWIGIFPLSAYFFNKVSIISIVVNIFIVPLTGIALILGFITFFIGLVSIPLAYLIANINFIVLKMILLISKYFSLLPFSFIYTAQPAIFVIFLYYLLIFLAIEIFYKNIFPPKIKIKATILILSAVLVVIIVQVFSPLDNLKVNFINVGEGDCILIEAPKKYNILIDGGGTPLSTFDVGGKVVIPYLRRKGINKINLLILTHPHLDHLEGLLPVLREFKVDMALDSGLICDVSEYREFISIIKEKNIPYHQAKAGDNFVFSNNLEMLLLNPIHTSNLYNESDFNNASIVIKLFYKNSKFLFTGDVEETAEKRMLIWQNILKSDVLKVAHHGSATSTNLEFLEKVNPLIAVISVGKNNFGHPSEKIIERLKDKNIAVYRTDQNGTVIIRTNGQEYGVKTLKGNN</sequence>
<organism evidence="8 11">
    <name type="scientific">Candidatus Infernicultor aquiphilus</name>
    <dbReference type="NCBI Taxonomy" id="1805029"/>
    <lineage>
        <taxon>Bacteria</taxon>
        <taxon>Pseudomonadati</taxon>
        <taxon>Atribacterota</taxon>
        <taxon>Candidatus Phoenicimicrobiia</taxon>
        <taxon>Candidatus Pheonicimicrobiales</taxon>
        <taxon>Candidatus Phoenicimicrobiaceae</taxon>
        <taxon>Candidatus Infernicultor</taxon>
    </lineage>
</organism>
<evidence type="ECO:0000256" key="6">
    <source>
        <dbReference type="SAM" id="Phobius"/>
    </source>
</evidence>
<evidence type="ECO:0000313" key="8">
    <source>
        <dbReference type="EMBL" id="OIP70070.1"/>
    </source>
</evidence>
<keyword evidence="3 6" id="KW-0812">Transmembrane</keyword>
<evidence type="ECO:0000313" key="12">
    <source>
        <dbReference type="Proteomes" id="UP000228560"/>
    </source>
</evidence>
<dbReference type="InterPro" id="IPR004477">
    <property type="entry name" value="ComEC_N"/>
</dbReference>
<dbReference type="STRING" id="1805029.AUK42_04610"/>
<dbReference type="PANTHER" id="PTHR30619:SF7">
    <property type="entry name" value="BETA-LACTAMASE DOMAIN PROTEIN"/>
    <property type="match status" value="1"/>
</dbReference>
<protein>
    <submittedName>
        <fullName evidence="8">DNA internalization-related competence protein ComEC/Rec2</fullName>
    </submittedName>
</protein>
<dbReference type="EMBL" id="PFIP01000124">
    <property type="protein sequence ID" value="PIX33859.1"/>
    <property type="molecule type" value="Genomic_DNA"/>
</dbReference>
<feature type="domain" description="Metallo-beta-lactamase" evidence="7">
    <location>
        <begin position="548"/>
        <end position="753"/>
    </location>
</feature>
<dbReference type="NCBIfam" id="TIGR00360">
    <property type="entry name" value="ComEC_N-term"/>
    <property type="match status" value="1"/>
</dbReference>
<reference evidence="8 11" key="1">
    <citation type="journal article" date="2016" name="Environ. Microbiol.">
        <title>Genomic resolution of a cold subsurface aquifer community provides metabolic insights for novel microbes adapted to high CO concentrations.</title>
        <authorList>
            <person name="Probst A.J."/>
            <person name="Castelle C.J."/>
            <person name="Singh A."/>
            <person name="Brown C.T."/>
            <person name="Anantharaman K."/>
            <person name="Sharon I."/>
            <person name="Hug L.A."/>
            <person name="Burstein D."/>
            <person name="Emerson J.B."/>
            <person name="Thomas B.C."/>
            <person name="Banfield J.F."/>
        </authorList>
    </citation>
    <scope>NUCLEOTIDE SEQUENCE [LARGE SCALE GENOMIC DNA]</scope>
    <source>
        <strain evidence="8">CG2_30_33_13</strain>
    </source>
</reference>